<organism evidence="1 2">
    <name type="scientific">Cryobacterium sinapicolor</name>
    <dbReference type="NCBI Taxonomy" id="1259236"/>
    <lineage>
        <taxon>Bacteria</taxon>
        <taxon>Bacillati</taxon>
        <taxon>Actinomycetota</taxon>
        <taxon>Actinomycetes</taxon>
        <taxon>Micrococcales</taxon>
        <taxon>Microbacteriaceae</taxon>
        <taxon>Cryobacterium</taxon>
    </lineage>
</organism>
<protein>
    <submittedName>
        <fullName evidence="1">Type I-E CRISPR-associated protein Cas6/Cse3/CasE</fullName>
    </submittedName>
</protein>
<evidence type="ECO:0000313" key="2">
    <source>
        <dbReference type="Proteomes" id="UP000297853"/>
    </source>
</evidence>
<sequence length="197" mass="21251">MNHMTLIAAPTVRVKSWTDHGELHRLVMGLFQSANLPGETNEKRATSNILFRVDEASTGKVLLVRSDIAPTNLPRGAQTKAVPQQVLEAGEAIRFRLTANAIRRSRPVTPDVKRGVGISPVENVAEWVTNKLAGAVEDVTLFSHNRSVVTSGKSALQLDIVDGYGLVHDPEVLQQLLKTGVGRSKAFGCGLLTVARA</sequence>
<reference evidence="1 2" key="1">
    <citation type="submission" date="2019-03" db="EMBL/GenBank/DDBJ databases">
        <title>Genomics of glacier-inhabiting Cryobacterium strains.</title>
        <authorList>
            <person name="Liu Q."/>
            <person name="Xin Y.-H."/>
        </authorList>
    </citation>
    <scope>NUCLEOTIDE SEQUENCE [LARGE SCALE GENOMIC DNA]</scope>
    <source>
        <strain evidence="1 2">TMT1-23-1</strain>
    </source>
</reference>
<gene>
    <name evidence="1" type="primary">cas6e</name>
    <name evidence="1" type="ORF">E3T28_10865</name>
</gene>
<keyword evidence="2" id="KW-1185">Reference proteome</keyword>
<dbReference type="SMART" id="SM01101">
    <property type="entry name" value="CRISPR_assoc"/>
    <property type="match status" value="1"/>
</dbReference>
<dbReference type="Gene3D" id="3.30.70.1210">
    <property type="entry name" value="Crispr-associated protein, domain 2"/>
    <property type="match status" value="1"/>
</dbReference>
<name>A0ABY2J2E9_9MICO</name>
<dbReference type="Gene3D" id="3.30.70.1200">
    <property type="entry name" value="Crispr-associated protein, domain 1"/>
    <property type="match status" value="1"/>
</dbReference>
<dbReference type="NCBIfam" id="TIGR01907">
    <property type="entry name" value="casE_Cse3"/>
    <property type="match status" value="1"/>
</dbReference>
<dbReference type="Pfam" id="PF08798">
    <property type="entry name" value="CRISPR_assoc"/>
    <property type="match status" value="1"/>
</dbReference>
<proteinExistence type="predicted"/>
<comment type="caution">
    <text evidence="1">The sequence shown here is derived from an EMBL/GenBank/DDBJ whole genome shotgun (WGS) entry which is preliminary data.</text>
</comment>
<accession>A0ABY2J2E9</accession>
<dbReference type="Proteomes" id="UP000297853">
    <property type="component" value="Unassembled WGS sequence"/>
</dbReference>
<dbReference type="EMBL" id="SOGQ01000054">
    <property type="protein sequence ID" value="TFC98532.1"/>
    <property type="molecule type" value="Genomic_DNA"/>
</dbReference>
<dbReference type="InterPro" id="IPR010179">
    <property type="entry name" value="CRISPR-assoc_prot_Cse3"/>
</dbReference>
<evidence type="ECO:0000313" key="1">
    <source>
        <dbReference type="EMBL" id="TFC98532.1"/>
    </source>
</evidence>
<dbReference type="SUPFAM" id="SSF117987">
    <property type="entry name" value="CRISPR-associated protein"/>
    <property type="match status" value="2"/>
</dbReference>